<evidence type="ECO:0008006" key="3">
    <source>
        <dbReference type="Google" id="ProtNLM"/>
    </source>
</evidence>
<feature type="non-terminal residue" evidence="1">
    <location>
        <position position="1"/>
    </location>
</feature>
<protein>
    <recommendedName>
        <fullName evidence="3">Reverse transcriptase domain-containing protein</fullName>
    </recommendedName>
</protein>
<proteinExistence type="predicted"/>
<dbReference type="EMBL" id="ML769526">
    <property type="protein sequence ID" value="KAE9395700.1"/>
    <property type="molecule type" value="Genomic_DNA"/>
</dbReference>
<keyword evidence="2" id="KW-1185">Reference proteome</keyword>
<accession>A0A6A4HD54</accession>
<gene>
    <name evidence="1" type="ORF">BT96DRAFT_744866</name>
</gene>
<sequence>IPVTDDDIRLAGMAISHLEQADDLLLLALSPKGLQYKMDLFFAYCGDNFLIINAIKSIIGYHGPAPEYLPRFYFNGEVVKIVDVYTYVGMAFRSGPFRAFSSVLQDHFVKKSEKARKVAHAVLHVESMIGALPVHEGKILYMGCVDPHLIYGSEVAINASKALMDQVVNVQLAFFRRLLGLSKTSIRVAIYTETGIIPLQFRWLNLALRALAYFLSRPTNTFVRAALNESIDLDSAGKKSWFKGLKDVINTLCPHYELPDNTTLCSASDSTVLGDFNKAIQTAVTTWISDELNHVSKRSYLLQIRQEPQENGRLKYHISCLRHYLSEIQNPRHRKALTRLITGDHSLAVVRLNWSDNHRLQVPHEQRLCRFCTQEVETPEHALLQC</sequence>
<dbReference type="AlphaFoldDB" id="A0A6A4HD54"/>
<organism evidence="1 2">
    <name type="scientific">Gymnopus androsaceus JB14</name>
    <dbReference type="NCBI Taxonomy" id="1447944"/>
    <lineage>
        <taxon>Eukaryota</taxon>
        <taxon>Fungi</taxon>
        <taxon>Dikarya</taxon>
        <taxon>Basidiomycota</taxon>
        <taxon>Agaricomycotina</taxon>
        <taxon>Agaricomycetes</taxon>
        <taxon>Agaricomycetidae</taxon>
        <taxon>Agaricales</taxon>
        <taxon>Marasmiineae</taxon>
        <taxon>Omphalotaceae</taxon>
        <taxon>Gymnopus</taxon>
    </lineage>
</organism>
<name>A0A6A4HD54_9AGAR</name>
<reference evidence="1" key="1">
    <citation type="journal article" date="2019" name="Environ. Microbiol.">
        <title>Fungal ecological strategies reflected in gene transcription - a case study of two litter decomposers.</title>
        <authorList>
            <person name="Barbi F."/>
            <person name="Kohler A."/>
            <person name="Barry K."/>
            <person name="Baskaran P."/>
            <person name="Daum C."/>
            <person name="Fauchery L."/>
            <person name="Ihrmark K."/>
            <person name="Kuo A."/>
            <person name="LaButti K."/>
            <person name="Lipzen A."/>
            <person name="Morin E."/>
            <person name="Grigoriev I.V."/>
            <person name="Henrissat B."/>
            <person name="Lindahl B."/>
            <person name="Martin F."/>
        </authorList>
    </citation>
    <scope>NUCLEOTIDE SEQUENCE</scope>
    <source>
        <strain evidence="1">JB14</strain>
    </source>
</reference>
<feature type="non-terminal residue" evidence="1">
    <location>
        <position position="386"/>
    </location>
</feature>
<dbReference type="OrthoDB" id="3240817at2759"/>
<evidence type="ECO:0000313" key="1">
    <source>
        <dbReference type="EMBL" id="KAE9395700.1"/>
    </source>
</evidence>
<evidence type="ECO:0000313" key="2">
    <source>
        <dbReference type="Proteomes" id="UP000799118"/>
    </source>
</evidence>
<dbReference type="Proteomes" id="UP000799118">
    <property type="component" value="Unassembled WGS sequence"/>
</dbReference>